<organism evidence="2">
    <name type="scientific">Mycobacterium riyadhense</name>
    <dbReference type="NCBI Taxonomy" id="486698"/>
    <lineage>
        <taxon>Bacteria</taxon>
        <taxon>Bacillati</taxon>
        <taxon>Actinomycetota</taxon>
        <taxon>Actinomycetes</taxon>
        <taxon>Mycobacteriales</taxon>
        <taxon>Mycobacteriaceae</taxon>
        <taxon>Mycobacterium</taxon>
    </lineage>
</organism>
<accession>A0A653EWP9</accession>
<feature type="region of interest" description="Disordered" evidence="1">
    <location>
        <begin position="166"/>
        <end position="194"/>
    </location>
</feature>
<name>A0A653EWP9_9MYCO</name>
<dbReference type="EMBL" id="LR589121">
    <property type="protein sequence ID" value="VTP01798.1"/>
    <property type="molecule type" value="Genomic_DNA"/>
</dbReference>
<dbReference type="AlphaFoldDB" id="A0A653EWP9"/>
<proteinExistence type="predicted"/>
<evidence type="ECO:0000313" key="2">
    <source>
        <dbReference type="EMBL" id="VTP01798.1"/>
    </source>
</evidence>
<protein>
    <submittedName>
        <fullName evidence="2">Uncharacterized protein</fullName>
    </submittedName>
</protein>
<gene>
    <name evidence="2" type="ORF">BIN_B_04198</name>
</gene>
<sequence length="263" mass="29593">MTAPDAAARQRLAVRRLQALMASHGYPDPATIRSERTIWHGISGQIHASRVCSTFSAGTVVMTSPEIRQIVSEVYAGPLQLPQEWTQTRRQDFIETEAAKISYQVAELAAEKGAQAVGEWTRTHGQDPDYLTKVGLLNTARTQAMEIVLNNELYEQIPEQEDQPLDLWGEQDQPPPDRSQVPWDQRWTSPPYRSDPSPTIEALIADLWPDPQFSAVFRIKAGYLLAARHEDQLPLPSHQADPLAHELAQMVFNDLRDDGLPER</sequence>
<evidence type="ECO:0000256" key="1">
    <source>
        <dbReference type="SAM" id="MobiDB-lite"/>
    </source>
</evidence>
<reference evidence="2" key="1">
    <citation type="submission" date="2019-05" db="EMBL/GenBank/DDBJ databases">
        <authorList>
            <person name="Naeem R."/>
            <person name="Antony C."/>
            <person name="Guan Q."/>
        </authorList>
    </citation>
    <scope>NUCLEOTIDE SEQUENCE</scope>
    <source>
        <strain evidence="2">2</strain>
    </source>
</reference>